<evidence type="ECO:0000313" key="3">
    <source>
        <dbReference type="Proteomes" id="UP000006034"/>
    </source>
</evidence>
<dbReference type="Proteomes" id="UP000006034">
    <property type="component" value="Unassembled WGS sequence"/>
</dbReference>
<evidence type="ECO:0000313" key="2">
    <source>
        <dbReference type="EMBL" id="EFV43062.1"/>
    </source>
</evidence>
<name>E5YA61_BILW3</name>
<accession>E5YA61</accession>
<keyword evidence="1" id="KW-1133">Transmembrane helix</keyword>
<protein>
    <submittedName>
        <fullName evidence="2">Uncharacterized protein</fullName>
    </submittedName>
</protein>
<gene>
    <name evidence="2" type="ORF">HMPREF0179_03079</name>
</gene>
<dbReference type="RefSeq" id="WP_005029495.1">
    <property type="nucleotide sequence ID" value="NZ_KE150238.1"/>
</dbReference>
<dbReference type="STRING" id="563192.HMPREF0179_03079"/>
<keyword evidence="1" id="KW-0472">Membrane</keyword>
<dbReference type="AlphaFoldDB" id="E5YA61"/>
<reference evidence="2 3" key="1">
    <citation type="submission" date="2010-10" db="EMBL/GenBank/DDBJ databases">
        <authorList>
            <consortium name="The Broad Institute Genome Sequencing Platform"/>
            <person name="Ward D."/>
            <person name="Earl A."/>
            <person name="Feldgarden M."/>
            <person name="Young S.K."/>
            <person name="Gargeya S."/>
            <person name="Zeng Q."/>
            <person name="Alvarado L."/>
            <person name="Berlin A."/>
            <person name="Bochicchio J."/>
            <person name="Chapman S.B."/>
            <person name="Chen Z."/>
            <person name="Freedman E."/>
            <person name="Gellesch M."/>
            <person name="Goldberg J."/>
            <person name="Griggs A."/>
            <person name="Gujja S."/>
            <person name="Heilman E."/>
            <person name="Heiman D."/>
            <person name="Howarth C."/>
            <person name="Mehta T."/>
            <person name="Neiman D."/>
            <person name="Pearson M."/>
            <person name="Roberts A."/>
            <person name="Saif S."/>
            <person name="Shea T."/>
            <person name="Shenoy N."/>
            <person name="Sisk P."/>
            <person name="Stolte C."/>
            <person name="Sykes S."/>
            <person name="White J."/>
            <person name="Yandava C."/>
            <person name="Allen-Vercoe E."/>
            <person name="Sibley C."/>
            <person name="Ambrose C.E."/>
            <person name="Strauss J."/>
            <person name="Daigneault M."/>
            <person name="Haas B."/>
            <person name="Nusbaum C."/>
            <person name="Birren B."/>
        </authorList>
    </citation>
    <scope>NUCLEOTIDE SEQUENCE [LARGE SCALE GENOMIC DNA]</scope>
    <source>
        <strain evidence="2 3">3_1_6</strain>
    </source>
</reference>
<dbReference type="GeneID" id="78087855"/>
<proteinExistence type="predicted"/>
<dbReference type="HOGENOM" id="CLU_3004974_0_0_7"/>
<feature type="transmembrane region" description="Helical" evidence="1">
    <location>
        <begin position="6"/>
        <end position="33"/>
    </location>
</feature>
<dbReference type="EMBL" id="ADCP02000001">
    <property type="protein sequence ID" value="EFV43062.1"/>
    <property type="molecule type" value="Genomic_DNA"/>
</dbReference>
<organism evidence="2 3">
    <name type="scientific">Bilophila wadsworthia (strain 3_1_6)</name>
    <dbReference type="NCBI Taxonomy" id="563192"/>
    <lineage>
        <taxon>Bacteria</taxon>
        <taxon>Pseudomonadati</taxon>
        <taxon>Thermodesulfobacteriota</taxon>
        <taxon>Desulfovibrionia</taxon>
        <taxon>Desulfovibrionales</taxon>
        <taxon>Desulfovibrionaceae</taxon>
        <taxon>Bilophila</taxon>
    </lineage>
</organism>
<keyword evidence="3" id="KW-1185">Reference proteome</keyword>
<sequence length="56" mass="6521">METIFAILTVIVYILLALVGLVALTICVFLWMVSTRTRQDSKIFQERFDGWRKTRG</sequence>
<reference evidence="2 3" key="2">
    <citation type="submission" date="2013-04" db="EMBL/GenBank/DDBJ databases">
        <title>The Genome Sequence of Bilophila wadsworthia 3_1_6.</title>
        <authorList>
            <consortium name="The Broad Institute Genomics Platform"/>
            <person name="Earl A."/>
            <person name="Ward D."/>
            <person name="Feldgarden M."/>
            <person name="Gevers D."/>
            <person name="Sibley C."/>
            <person name="Strauss J."/>
            <person name="Allen-Vercoe E."/>
            <person name="Walker B."/>
            <person name="Young S."/>
            <person name="Zeng Q."/>
            <person name="Gargeya S."/>
            <person name="Fitzgerald M."/>
            <person name="Haas B."/>
            <person name="Abouelleil A."/>
            <person name="Allen A.W."/>
            <person name="Alvarado L."/>
            <person name="Arachchi H.M."/>
            <person name="Berlin A.M."/>
            <person name="Chapman S.B."/>
            <person name="Gainer-Dewar J."/>
            <person name="Goldberg J."/>
            <person name="Griggs A."/>
            <person name="Gujja S."/>
            <person name="Hansen M."/>
            <person name="Howarth C."/>
            <person name="Imamovic A."/>
            <person name="Ireland A."/>
            <person name="Larimer J."/>
            <person name="McCowan C."/>
            <person name="Murphy C."/>
            <person name="Pearson M."/>
            <person name="Poon T.W."/>
            <person name="Priest M."/>
            <person name="Roberts A."/>
            <person name="Saif S."/>
            <person name="Shea T."/>
            <person name="Sisk P."/>
            <person name="Sykes S."/>
            <person name="Wortman J."/>
            <person name="Nusbaum C."/>
            <person name="Birren B."/>
        </authorList>
    </citation>
    <scope>NUCLEOTIDE SEQUENCE [LARGE SCALE GENOMIC DNA]</scope>
    <source>
        <strain evidence="2 3">3_1_6</strain>
    </source>
</reference>
<keyword evidence="1" id="KW-0812">Transmembrane</keyword>
<evidence type="ECO:0000256" key="1">
    <source>
        <dbReference type="SAM" id="Phobius"/>
    </source>
</evidence>
<comment type="caution">
    <text evidence="2">The sequence shown here is derived from an EMBL/GenBank/DDBJ whole genome shotgun (WGS) entry which is preliminary data.</text>
</comment>